<dbReference type="GO" id="GO:0044781">
    <property type="term" value="P:bacterial-type flagellum organization"/>
    <property type="evidence" value="ECO:0007669"/>
    <property type="project" value="UniProtKB-KW"/>
</dbReference>
<dbReference type="Proteomes" id="UP000265431">
    <property type="component" value="Unassembled WGS sequence"/>
</dbReference>
<name>A0A399QX63_9PROT</name>
<evidence type="ECO:0000313" key="5">
    <source>
        <dbReference type="Proteomes" id="UP000265431"/>
    </source>
</evidence>
<keyword evidence="4" id="KW-0966">Cell projection</keyword>
<dbReference type="Pfam" id="PF07378">
    <property type="entry name" value="FlbT"/>
    <property type="match status" value="1"/>
</dbReference>
<keyword evidence="2" id="KW-1005">Bacterial flagellum biogenesis</keyword>
<protein>
    <submittedName>
        <fullName evidence="4">Flagellar biosynthesis repressor FlbT</fullName>
    </submittedName>
</protein>
<evidence type="ECO:0000256" key="2">
    <source>
        <dbReference type="ARBA" id="ARBA00022795"/>
    </source>
</evidence>
<dbReference type="AlphaFoldDB" id="A0A399QX63"/>
<comment type="caution">
    <text evidence="4">The sequence shown here is derived from an EMBL/GenBank/DDBJ whole genome shotgun (WGS) entry which is preliminary data.</text>
</comment>
<gene>
    <name evidence="4" type="primary">flbT</name>
    <name evidence="4" type="ORF">D1224_05395</name>
</gene>
<dbReference type="OrthoDB" id="8561314at2"/>
<keyword evidence="1" id="KW-0678">Repressor</keyword>
<dbReference type="RefSeq" id="WP_119378886.1">
    <property type="nucleotide sequence ID" value="NZ_QWGB01000005.1"/>
</dbReference>
<dbReference type="InterPro" id="IPR009967">
    <property type="entry name" value="Flagellum_FlbT"/>
</dbReference>
<evidence type="ECO:0000256" key="3">
    <source>
        <dbReference type="ARBA" id="ARBA00022884"/>
    </source>
</evidence>
<proteinExistence type="predicted"/>
<dbReference type="GO" id="GO:0006402">
    <property type="term" value="P:mRNA catabolic process"/>
    <property type="evidence" value="ECO:0007669"/>
    <property type="project" value="InterPro"/>
</dbReference>
<dbReference type="EMBL" id="QWGB01000005">
    <property type="protein sequence ID" value="RIJ23696.1"/>
    <property type="molecule type" value="Genomic_DNA"/>
</dbReference>
<keyword evidence="4" id="KW-0969">Cilium</keyword>
<evidence type="ECO:0000256" key="1">
    <source>
        <dbReference type="ARBA" id="ARBA00022491"/>
    </source>
</evidence>
<organism evidence="4 5">
    <name type="scientific">Henriciella barbarensis</name>
    <dbReference type="NCBI Taxonomy" id="86342"/>
    <lineage>
        <taxon>Bacteria</taxon>
        <taxon>Pseudomonadati</taxon>
        <taxon>Pseudomonadota</taxon>
        <taxon>Alphaproteobacteria</taxon>
        <taxon>Hyphomonadales</taxon>
        <taxon>Hyphomonadaceae</taxon>
        <taxon>Henriciella</taxon>
    </lineage>
</organism>
<dbReference type="GO" id="GO:0048027">
    <property type="term" value="F:mRNA 5'-UTR binding"/>
    <property type="evidence" value="ECO:0007669"/>
    <property type="project" value="InterPro"/>
</dbReference>
<keyword evidence="3" id="KW-0694">RNA-binding</keyword>
<accession>A0A399QX63</accession>
<keyword evidence="5" id="KW-1185">Reference proteome</keyword>
<reference evidence="4 5" key="1">
    <citation type="submission" date="2018-08" db="EMBL/GenBank/DDBJ databases">
        <title>Henriciella mobilis sp. nov., isolated from seawater.</title>
        <authorList>
            <person name="Cheng H."/>
            <person name="Wu Y.-H."/>
            <person name="Xu X.-W."/>
            <person name="Guo L.-L."/>
        </authorList>
    </citation>
    <scope>NUCLEOTIDE SEQUENCE [LARGE SCALE GENOMIC DNA]</scope>
    <source>
        <strain evidence="4 5">CCUG66934</strain>
    </source>
</reference>
<sequence>MSGLILKLAAGEKVVINGALLENGDKPSSLRIADANARVLRCRDALRPDEVNTPVKQVYYAIQLLITGDLEEDRVLPALFREIDSLEDVFRGIDSQAIPQLRQMLRRGNHYSALCHMRNLVELEAELFRHAHLKNAMTEHQQAKVA</sequence>
<dbReference type="GO" id="GO:1902209">
    <property type="term" value="P:negative regulation of bacterial-type flagellum assembly"/>
    <property type="evidence" value="ECO:0007669"/>
    <property type="project" value="InterPro"/>
</dbReference>
<evidence type="ECO:0000313" key="4">
    <source>
        <dbReference type="EMBL" id="RIJ23696.1"/>
    </source>
</evidence>
<keyword evidence="4" id="KW-0282">Flagellum</keyword>